<feature type="signal peptide" evidence="2">
    <location>
        <begin position="1"/>
        <end position="19"/>
    </location>
</feature>
<evidence type="ECO:0000256" key="2">
    <source>
        <dbReference type="SAM" id="SignalP"/>
    </source>
</evidence>
<dbReference type="Proteomes" id="UP000001660">
    <property type="component" value="Chromosome"/>
</dbReference>
<evidence type="ECO:0000313" key="3">
    <source>
        <dbReference type="EMBL" id="CBK40367.1"/>
    </source>
</evidence>
<dbReference type="AlphaFoldDB" id="D8PAV8"/>
<evidence type="ECO:0000313" key="4">
    <source>
        <dbReference type="Proteomes" id="UP000001660"/>
    </source>
</evidence>
<evidence type="ECO:0000256" key="1">
    <source>
        <dbReference type="SAM" id="Coils"/>
    </source>
</evidence>
<sequence length="210" mass="23588">MRMLRIASILVFASLAACTTPPEVKQALAAKDRAYTENEQLMQQYRELVGNINSRHVQWFRYVQTRLKLDLALQWATTNPRLTDISDATLADDDAEVLGPDVLAVINAMRLKSLPERKGGNGQPVFLAGSGDMSHLIQQIPELISRIEQRVASDSKAPQALDLTAFDQYRNNVEALRRINGIIKQYLDIDVTLSRNDTQSLADALRTVRR</sequence>
<keyword evidence="2" id="KW-0732">Signal</keyword>
<dbReference type="KEGG" id="nde:NIDE0594"/>
<keyword evidence="1" id="KW-0175">Coiled coil</keyword>
<feature type="coiled-coil region" evidence="1">
    <location>
        <begin position="24"/>
        <end position="51"/>
    </location>
</feature>
<reference evidence="3 4" key="1">
    <citation type="journal article" date="2010" name="Proc. Natl. Acad. Sci. U.S.A.">
        <title>A Nitrospira metagenome illuminates the physiology and evolution of globally important nitrite-oxidizing bacteria.</title>
        <authorList>
            <person name="Lucker S."/>
            <person name="Wagner M."/>
            <person name="Maixner F."/>
            <person name="Pelletier E."/>
            <person name="Koch H."/>
            <person name="Vacherie B."/>
            <person name="Rattei T."/>
            <person name="Sinninghe Damste J."/>
            <person name="Spieck E."/>
            <person name="Le Paslier D."/>
            <person name="Daims H."/>
        </authorList>
    </citation>
    <scope>NUCLEOTIDE SEQUENCE [LARGE SCALE GENOMIC DNA]</scope>
</reference>
<dbReference type="OrthoDB" id="9789008at2"/>
<dbReference type="HOGENOM" id="CLU_1308248_0_0_0"/>
<feature type="chain" id="PRO_5003119899" description="Lipoprotein" evidence="2">
    <location>
        <begin position="20"/>
        <end position="210"/>
    </location>
</feature>
<name>D8PAV8_9BACT</name>
<dbReference type="PROSITE" id="PS51257">
    <property type="entry name" value="PROKAR_LIPOPROTEIN"/>
    <property type="match status" value="1"/>
</dbReference>
<dbReference type="EMBL" id="FP929003">
    <property type="protein sequence ID" value="CBK40367.1"/>
    <property type="molecule type" value="Genomic_DNA"/>
</dbReference>
<protein>
    <recommendedName>
        <fullName evidence="5">Lipoprotein</fullName>
    </recommendedName>
</protein>
<proteinExistence type="predicted"/>
<accession>D8PAV8</accession>
<keyword evidence="4" id="KW-1185">Reference proteome</keyword>
<evidence type="ECO:0008006" key="5">
    <source>
        <dbReference type="Google" id="ProtNLM"/>
    </source>
</evidence>
<dbReference type="STRING" id="330214.NIDE0594"/>
<gene>
    <name evidence="3" type="ORF">NIDE0594</name>
</gene>
<organism evidence="3 4">
    <name type="scientific">Nitrospira defluvii</name>
    <dbReference type="NCBI Taxonomy" id="330214"/>
    <lineage>
        <taxon>Bacteria</taxon>
        <taxon>Pseudomonadati</taxon>
        <taxon>Nitrospirota</taxon>
        <taxon>Nitrospiria</taxon>
        <taxon>Nitrospirales</taxon>
        <taxon>Nitrospiraceae</taxon>
        <taxon>Nitrospira</taxon>
    </lineage>
</organism>